<keyword evidence="6" id="KW-0067">ATP-binding</keyword>
<evidence type="ECO:0000313" key="12">
    <source>
        <dbReference type="Proteomes" id="UP000002899"/>
    </source>
</evidence>
<dbReference type="VEuPathDB" id="PiroplasmaDB:BmR1_04g07195"/>
<dbReference type="PIRSF" id="PIRSF039123">
    <property type="entry name" value="Diphthamide_synthase"/>
    <property type="match status" value="1"/>
</dbReference>
<dbReference type="GO" id="GO:0005524">
    <property type="term" value="F:ATP binding"/>
    <property type="evidence" value="ECO:0007669"/>
    <property type="project" value="UniProtKB-KW"/>
</dbReference>
<dbReference type="RefSeq" id="XP_012650042.1">
    <property type="nucleotide sequence ID" value="XM_012794588.1"/>
</dbReference>
<dbReference type="EMBL" id="LN871599">
    <property type="protein sequence ID" value="CCF75634.1"/>
    <property type="molecule type" value="Genomic_DNA"/>
</dbReference>
<dbReference type="GO" id="GO:0017178">
    <property type="term" value="F:diphthine-ammonia ligase activity"/>
    <property type="evidence" value="ECO:0007669"/>
    <property type="project" value="UniProtKB-EC"/>
</dbReference>
<dbReference type="FunFam" id="3.90.1490.10:FF:000001">
    <property type="entry name" value="Diphthine--ammonia ligase"/>
    <property type="match status" value="1"/>
</dbReference>
<dbReference type="SUPFAM" id="SSF52402">
    <property type="entry name" value="Adenine nucleotide alpha hydrolases-like"/>
    <property type="match status" value="1"/>
</dbReference>
<dbReference type="Proteomes" id="UP000002899">
    <property type="component" value="Chromosome IV"/>
</dbReference>
<dbReference type="GO" id="GO:0017183">
    <property type="term" value="P:protein histidyl modification to diphthamide"/>
    <property type="evidence" value="ECO:0007669"/>
    <property type="project" value="TreeGrafter"/>
</dbReference>
<dbReference type="EC" id="6.3.1.14" evidence="2"/>
<evidence type="ECO:0000256" key="6">
    <source>
        <dbReference type="ARBA" id="ARBA00022840"/>
    </source>
</evidence>
<proteinExistence type="predicted"/>
<evidence type="ECO:0000256" key="4">
    <source>
        <dbReference type="ARBA" id="ARBA00022598"/>
    </source>
</evidence>
<dbReference type="AlphaFoldDB" id="I7I9U2"/>
<accession>I7I9U2</accession>
<reference evidence="11 12" key="2">
    <citation type="journal article" date="2013" name="PLoS ONE">
        <title>Whole genome mapping and re-organization of the nuclear and mitochondrial genomes of Babesia microti isolates.</title>
        <authorList>
            <person name="Cornillot E."/>
            <person name="Dassouli A."/>
            <person name="Garg A."/>
            <person name="Pachikara N."/>
            <person name="Randazzo S."/>
            <person name="Depoix D."/>
            <person name="Carcy B."/>
            <person name="Delbecq S."/>
            <person name="Frutos R."/>
            <person name="Silva J.C."/>
            <person name="Sutton R."/>
            <person name="Krause P.J."/>
            <person name="Mamoun C.B."/>
        </authorList>
    </citation>
    <scope>NUCLEOTIDE SEQUENCE [LARGE SCALE GENOMIC DNA]</scope>
    <source>
        <strain evidence="11 12">RI</strain>
    </source>
</reference>
<keyword evidence="5" id="KW-0547">Nucleotide-binding</keyword>
<comment type="catalytic activity">
    <reaction evidence="9">
        <text>diphthine-[translation elongation factor 2] + NH4(+) + ATP = diphthamide-[translation elongation factor 2] + AMP + diphosphate + H(+)</text>
        <dbReference type="Rhea" id="RHEA:19753"/>
        <dbReference type="Rhea" id="RHEA-COMP:10172"/>
        <dbReference type="Rhea" id="RHEA-COMP:10174"/>
        <dbReference type="ChEBI" id="CHEBI:15378"/>
        <dbReference type="ChEBI" id="CHEBI:16692"/>
        <dbReference type="ChEBI" id="CHEBI:28938"/>
        <dbReference type="ChEBI" id="CHEBI:30616"/>
        <dbReference type="ChEBI" id="CHEBI:33019"/>
        <dbReference type="ChEBI" id="CHEBI:82696"/>
        <dbReference type="ChEBI" id="CHEBI:456215"/>
        <dbReference type="EC" id="6.3.1.14"/>
    </reaction>
</comment>
<gene>
    <name evidence="11" type="ORF">BmR1_04g07195</name>
</gene>
<evidence type="ECO:0000256" key="7">
    <source>
        <dbReference type="ARBA" id="ARBA00029814"/>
    </source>
</evidence>
<dbReference type="KEGG" id="bmic:BmR1_04g07195"/>
<dbReference type="Gene3D" id="3.40.50.620">
    <property type="entry name" value="HUPs"/>
    <property type="match status" value="1"/>
</dbReference>
<evidence type="ECO:0000256" key="3">
    <source>
        <dbReference type="ARBA" id="ARBA00018426"/>
    </source>
</evidence>
<dbReference type="NCBIfam" id="TIGR00290">
    <property type="entry name" value="MJ0570_dom"/>
    <property type="match status" value="1"/>
</dbReference>
<dbReference type="Gene3D" id="3.90.1490.10">
    <property type="entry name" value="putative n-type atp pyrophosphatase, domain 2"/>
    <property type="match status" value="1"/>
</dbReference>
<evidence type="ECO:0000256" key="8">
    <source>
        <dbReference type="ARBA" id="ARBA00031552"/>
    </source>
</evidence>
<feature type="domain" description="Diphthamide synthase" evidence="10">
    <location>
        <begin position="1"/>
        <end position="226"/>
    </location>
</feature>
<dbReference type="OrthoDB" id="686384at2759"/>
<evidence type="ECO:0000256" key="1">
    <source>
        <dbReference type="ARBA" id="ARBA00005156"/>
    </source>
</evidence>
<keyword evidence="4 11" id="KW-0436">Ligase</keyword>
<evidence type="ECO:0000256" key="5">
    <source>
        <dbReference type="ARBA" id="ARBA00022741"/>
    </source>
</evidence>
<comment type="pathway">
    <text evidence="1">Protein modification; peptidyl-diphthamide biosynthesis.</text>
</comment>
<evidence type="ECO:0000256" key="2">
    <source>
        <dbReference type="ARBA" id="ARBA00012089"/>
    </source>
</evidence>
<dbReference type="PANTHER" id="PTHR12196">
    <property type="entry name" value="DOMAIN OF UNKNOWN FUNCTION 71 DUF71 -CONTAINING PROTEIN"/>
    <property type="match status" value="1"/>
</dbReference>
<dbReference type="InterPro" id="IPR002761">
    <property type="entry name" value="Diphthami_syn_dom"/>
</dbReference>
<dbReference type="FunFam" id="3.40.50.620:FF:000145">
    <property type="entry name" value="ATP-binding domain containing protein"/>
    <property type="match status" value="1"/>
</dbReference>
<reference evidence="11 12" key="3">
    <citation type="journal article" date="2016" name="Sci. Rep.">
        <title>Genome-wide diversity and gene expression profiling of Babesia microti isolates identify polymorphic genes that mediate host-pathogen interactions.</title>
        <authorList>
            <person name="Silva J.C."/>
            <person name="Cornillot E."/>
            <person name="McCracken C."/>
            <person name="Usmani-Brown S."/>
            <person name="Dwivedi A."/>
            <person name="Ifeonu O.O."/>
            <person name="Crabtree J."/>
            <person name="Gotia H.T."/>
            <person name="Virji A.Z."/>
            <person name="Reynes C."/>
            <person name="Colinge J."/>
            <person name="Kumar V."/>
            <person name="Lawres L."/>
            <person name="Pazzi J.E."/>
            <person name="Pablo J.V."/>
            <person name="Hung C."/>
            <person name="Brancato J."/>
            <person name="Kumari P."/>
            <person name="Orvis J."/>
            <person name="Tretina K."/>
            <person name="Chibucos M."/>
            <person name="Ott S."/>
            <person name="Sadzewicz L."/>
            <person name="Sengamalay N."/>
            <person name="Shetty A.C."/>
            <person name="Su Q."/>
            <person name="Tallon L."/>
            <person name="Fraser C.M."/>
            <person name="Frutos R."/>
            <person name="Molina D.M."/>
            <person name="Krause P.J."/>
            <person name="Ben Mamoun C."/>
        </authorList>
    </citation>
    <scope>NUCLEOTIDE SEQUENCE [LARGE SCALE GENOMIC DNA]</scope>
    <source>
        <strain evidence="11 12">RI</strain>
    </source>
</reference>
<evidence type="ECO:0000313" key="11">
    <source>
        <dbReference type="EMBL" id="CCF75634.1"/>
    </source>
</evidence>
<dbReference type="InterPro" id="IPR030662">
    <property type="entry name" value="DPH6/MJ0570"/>
</dbReference>
<dbReference type="CDD" id="cd01994">
    <property type="entry name" value="AANH_PF0828-like"/>
    <property type="match status" value="1"/>
</dbReference>
<evidence type="ECO:0000259" key="10">
    <source>
        <dbReference type="Pfam" id="PF01902"/>
    </source>
</evidence>
<reference evidence="11 12" key="1">
    <citation type="journal article" date="2012" name="Nucleic Acids Res.">
        <title>Sequencing of the smallest Apicomplexan genome from the human pathogen Babesia microti.</title>
        <authorList>
            <person name="Cornillot E."/>
            <person name="Hadj-Kaddour K."/>
            <person name="Dassouli A."/>
            <person name="Noel B."/>
            <person name="Ranwez V."/>
            <person name="Vacherie B."/>
            <person name="Augagneur Y."/>
            <person name="Bres V."/>
            <person name="Duclos A."/>
            <person name="Randazzo S."/>
            <person name="Carcy B."/>
            <person name="Debierre-Grockiego F."/>
            <person name="Delbecq S."/>
            <person name="Moubri-Menage K."/>
            <person name="Shams-Eldin H."/>
            <person name="Usmani-Brown S."/>
            <person name="Bringaud F."/>
            <person name="Wincker P."/>
            <person name="Vivares C.P."/>
            <person name="Schwarz R.T."/>
            <person name="Schetters T.P."/>
            <person name="Krause P.J."/>
            <person name="Gorenflot A."/>
            <person name="Berry V."/>
            <person name="Barbe V."/>
            <person name="Ben Mamoun C."/>
        </authorList>
    </citation>
    <scope>NUCLEOTIDE SEQUENCE [LARGE SCALE GENOMIC DNA]</scope>
    <source>
        <strain evidence="11 12">RI</strain>
    </source>
</reference>
<sequence length="247" mass="27900">MKLLGLISGGKDSIYTLYNAITKGHEIVALGHLTPANDELDIDSYMYQTICSNLIPSIAKCLGFPLFIQKIMGSSLNTHSLDYVHDAADEVEDLYSLVSNVEAEIKIEGVITGAICSEYQKRRVNNVCQRLNLDTCHPLWMRDQAQLLDEMIKSGQRSIVVKTSSMGLNKQHLGKSINELQSHFMELHNRYGFNICGEGGEYETITLDSPIYKKKLLVNKWEIIKTSNDIFAPSLLYVPRQWELVDK</sequence>
<dbReference type="InterPro" id="IPR014729">
    <property type="entry name" value="Rossmann-like_a/b/a_fold"/>
</dbReference>
<evidence type="ECO:0000256" key="9">
    <source>
        <dbReference type="ARBA" id="ARBA00048108"/>
    </source>
</evidence>
<keyword evidence="12" id="KW-1185">Reference proteome</keyword>
<name>I7I9U2_BABMR</name>
<protein>
    <recommendedName>
        <fullName evidence="3">Diphthine--ammonia ligase</fullName>
        <ecNumber evidence="2">6.3.1.14</ecNumber>
    </recommendedName>
    <alternativeName>
        <fullName evidence="7">Diphthamide synthase</fullName>
    </alternativeName>
    <alternativeName>
        <fullName evidence="8">Diphthamide synthetase</fullName>
    </alternativeName>
</protein>
<dbReference type="Pfam" id="PF01902">
    <property type="entry name" value="Diphthami_syn_2"/>
    <property type="match status" value="1"/>
</dbReference>
<organism evidence="11 12">
    <name type="scientific">Babesia microti (strain RI)</name>
    <dbReference type="NCBI Taxonomy" id="1133968"/>
    <lineage>
        <taxon>Eukaryota</taxon>
        <taxon>Sar</taxon>
        <taxon>Alveolata</taxon>
        <taxon>Apicomplexa</taxon>
        <taxon>Aconoidasida</taxon>
        <taxon>Piroplasmida</taxon>
        <taxon>Babesiidae</taxon>
        <taxon>Babesia</taxon>
    </lineage>
</organism>
<dbReference type="GeneID" id="24426086"/>
<dbReference type="PANTHER" id="PTHR12196:SF2">
    <property type="entry name" value="DIPHTHINE--AMMONIA LIGASE"/>
    <property type="match status" value="1"/>
</dbReference>